<dbReference type="AlphaFoldDB" id="A0A370TDD5"/>
<evidence type="ECO:0000313" key="10">
    <source>
        <dbReference type="Proteomes" id="UP000254866"/>
    </source>
</evidence>
<keyword evidence="2" id="KW-0813">Transport</keyword>
<dbReference type="OrthoDB" id="6730379at2759"/>
<proteinExistence type="predicted"/>
<feature type="transmembrane region" description="Helical" evidence="7">
    <location>
        <begin position="452"/>
        <end position="475"/>
    </location>
</feature>
<feature type="transmembrane region" description="Helical" evidence="7">
    <location>
        <begin position="297"/>
        <end position="319"/>
    </location>
</feature>
<dbReference type="SUPFAM" id="SSF103473">
    <property type="entry name" value="MFS general substrate transporter"/>
    <property type="match status" value="1"/>
</dbReference>
<keyword evidence="5 7" id="KW-0472">Membrane</keyword>
<dbReference type="GO" id="GO:0016020">
    <property type="term" value="C:membrane"/>
    <property type="evidence" value="ECO:0007669"/>
    <property type="project" value="UniProtKB-SubCell"/>
</dbReference>
<feature type="transmembrane region" description="Helical" evidence="7">
    <location>
        <begin position="331"/>
        <end position="352"/>
    </location>
</feature>
<accession>A0A370TDD5</accession>
<dbReference type="InterPro" id="IPR036259">
    <property type="entry name" value="MFS_trans_sf"/>
</dbReference>
<protein>
    <submittedName>
        <fullName evidence="9">Putative transporter</fullName>
    </submittedName>
</protein>
<evidence type="ECO:0000256" key="4">
    <source>
        <dbReference type="ARBA" id="ARBA00022989"/>
    </source>
</evidence>
<dbReference type="RefSeq" id="XP_031866205.1">
    <property type="nucleotide sequence ID" value="XM_032017562.1"/>
</dbReference>
<sequence length="514" mass="56565">MISDPERAIDEKGPMADSPPSESHLGAVSKTALDDGLEILEGRGDEGGYVLDPAMKRRILWKIDLHILPLLTLTTVFGYLDKATFSYGAIFGLIKDANLHGSQYSWLGSIYYFGYLAMQPIAAIILQRFAPPRCLAVAIFSWAVILFLSVLCKSFEHWAPTRFFLGVAEGIVVPSFILISSAWYARKDQALRIGIWFSANGIAQIVGGISSYGLGQIHVNGLSPWKWMFMIVGAASVFFSLLLGFTMPTSQATASWLTHDEKIAAVEMVRGNNTGIHNKKFVPSQVKEALLDPKTYIFFWFAFFGNLPNSVSVFGTLIVSNFGFSPVTTTLLGMPNGGFEIVVMVAITYLCIRIGNIRTWGIVVSNIIALLGGILLKQLPFHNKEGLLIGYYLLFAWPTGYALSLAIVGSNTAGHTKKVVTNGFVLAGFCTSNIIAPQFFLTSQQPRYGLGIGSTIFAFAAMTVTALVFRFYMIWLNKKRAPAREAALATLEGRRETGFENLTDRENPLFVYVY</sequence>
<feature type="transmembrane region" description="Helical" evidence="7">
    <location>
        <begin position="163"/>
        <end position="183"/>
    </location>
</feature>
<evidence type="ECO:0000259" key="8">
    <source>
        <dbReference type="PROSITE" id="PS50850"/>
    </source>
</evidence>
<feature type="compositionally biased region" description="Basic and acidic residues" evidence="6">
    <location>
        <begin position="1"/>
        <end position="14"/>
    </location>
</feature>
<keyword evidence="3 7" id="KW-0812">Transmembrane</keyword>
<feature type="transmembrane region" description="Helical" evidence="7">
    <location>
        <begin position="65"/>
        <end position="94"/>
    </location>
</feature>
<keyword evidence="4 7" id="KW-1133">Transmembrane helix</keyword>
<evidence type="ECO:0000256" key="3">
    <source>
        <dbReference type="ARBA" id="ARBA00022692"/>
    </source>
</evidence>
<feature type="transmembrane region" description="Helical" evidence="7">
    <location>
        <begin position="106"/>
        <end position="126"/>
    </location>
</feature>
<evidence type="ECO:0000256" key="2">
    <source>
        <dbReference type="ARBA" id="ARBA00022448"/>
    </source>
</evidence>
<dbReference type="PANTHER" id="PTHR43791:SF97">
    <property type="entry name" value="ALLANTOATE TRANSPORTER, PUTATIVE (AFU_ORTHOLOGUE AFUA_1G14700)-RELATED"/>
    <property type="match status" value="1"/>
</dbReference>
<feature type="transmembrane region" description="Helical" evidence="7">
    <location>
        <begin position="227"/>
        <end position="245"/>
    </location>
</feature>
<feature type="transmembrane region" description="Helical" evidence="7">
    <location>
        <begin position="195"/>
        <end position="215"/>
    </location>
</feature>
<gene>
    <name evidence="9" type="ORF">BP5553_08939</name>
</gene>
<dbReference type="Pfam" id="PF07690">
    <property type="entry name" value="MFS_1"/>
    <property type="match status" value="1"/>
</dbReference>
<name>A0A370TDD5_9HELO</name>
<comment type="subcellular location">
    <subcellularLocation>
        <location evidence="1">Membrane</location>
        <topology evidence="1">Multi-pass membrane protein</topology>
    </subcellularLocation>
</comment>
<feature type="transmembrane region" description="Helical" evidence="7">
    <location>
        <begin position="388"/>
        <end position="408"/>
    </location>
</feature>
<evidence type="ECO:0000256" key="5">
    <source>
        <dbReference type="ARBA" id="ARBA00023136"/>
    </source>
</evidence>
<evidence type="ECO:0000256" key="6">
    <source>
        <dbReference type="SAM" id="MobiDB-lite"/>
    </source>
</evidence>
<feature type="transmembrane region" description="Helical" evidence="7">
    <location>
        <begin position="420"/>
        <end position="440"/>
    </location>
</feature>
<dbReference type="InterPro" id="IPR020846">
    <property type="entry name" value="MFS_dom"/>
</dbReference>
<comment type="caution">
    <text evidence="9">The sequence shown here is derived from an EMBL/GenBank/DDBJ whole genome shotgun (WGS) entry which is preliminary data.</text>
</comment>
<dbReference type="PANTHER" id="PTHR43791">
    <property type="entry name" value="PERMEASE-RELATED"/>
    <property type="match status" value="1"/>
</dbReference>
<dbReference type="GO" id="GO:0022857">
    <property type="term" value="F:transmembrane transporter activity"/>
    <property type="evidence" value="ECO:0007669"/>
    <property type="project" value="InterPro"/>
</dbReference>
<reference evidence="9 10" key="1">
    <citation type="journal article" date="2018" name="IMA Fungus">
        <title>IMA Genome-F 9: Draft genome sequence of Annulohypoxylon stygium, Aspergillus mulundensis, Berkeleyomyces basicola (syn. Thielaviopsis basicola), Ceratocystis smalleyi, two Cercospora beticola strains, Coleophoma cylindrospora, Fusarium fracticaudum, Phialophora cf. hyalina, and Morchella septimelata.</title>
        <authorList>
            <person name="Wingfield B.D."/>
            <person name="Bills G.F."/>
            <person name="Dong Y."/>
            <person name="Huang W."/>
            <person name="Nel W.J."/>
            <person name="Swalarsk-Parry B.S."/>
            <person name="Vaghefi N."/>
            <person name="Wilken P.M."/>
            <person name="An Z."/>
            <person name="de Beer Z.W."/>
            <person name="De Vos L."/>
            <person name="Chen L."/>
            <person name="Duong T.A."/>
            <person name="Gao Y."/>
            <person name="Hammerbacher A."/>
            <person name="Kikkert J.R."/>
            <person name="Li Y."/>
            <person name="Li H."/>
            <person name="Li K."/>
            <person name="Li Q."/>
            <person name="Liu X."/>
            <person name="Ma X."/>
            <person name="Naidoo K."/>
            <person name="Pethybridge S.J."/>
            <person name="Sun J."/>
            <person name="Steenkamp E.T."/>
            <person name="van der Nest M.A."/>
            <person name="van Wyk S."/>
            <person name="Wingfield M.J."/>
            <person name="Xiong C."/>
            <person name="Yue Q."/>
            <person name="Zhang X."/>
        </authorList>
    </citation>
    <scope>NUCLEOTIDE SEQUENCE [LARGE SCALE GENOMIC DNA]</scope>
    <source>
        <strain evidence="9 10">BP 5553</strain>
    </source>
</reference>
<dbReference type="EMBL" id="NPIC01000010">
    <property type="protein sequence ID" value="RDL32483.1"/>
    <property type="molecule type" value="Genomic_DNA"/>
</dbReference>
<keyword evidence="10" id="KW-1185">Reference proteome</keyword>
<dbReference type="InterPro" id="IPR011701">
    <property type="entry name" value="MFS"/>
</dbReference>
<organism evidence="9 10">
    <name type="scientific">Venustampulla echinocandica</name>
    <dbReference type="NCBI Taxonomy" id="2656787"/>
    <lineage>
        <taxon>Eukaryota</taxon>
        <taxon>Fungi</taxon>
        <taxon>Dikarya</taxon>
        <taxon>Ascomycota</taxon>
        <taxon>Pezizomycotina</taxon>
        <taxon>Leotiomycetes</taxon>
        <taxon>Helotiales</taxon>
        <taxon>Pleuroascaceae</taxon>
        <taxon>Venustampulla</taxon>
    </lineage>
</organism>
<evidence type="ECO:0000256" key="1">
    <source>
        <dbReference type="ARBA" id="ARBA00004141"/>
    </source>
</evidence>
<feature type="transmembrane region" description="Helical" evidence="7">
    <location>
        <begin position="133"/>
        <end position="151"/>
    </location>
</feature>
<evidence type="ECO:0000256" key="7">
    <source>
        <dbReference type="SAM" id="Phobius"/>
    </source>
</evidence>
<evidence type="ECO:0000313" key="9">
    <source>
        <dbReference type="EMBL" id="RDL32483.1"/>
    </source>
</evidence>
<dbReference type="PROSITE" id="PS50850">
    <property type="entry name" value="MFS"/>
    <property type="match status" value="1"/>
</dbReference>
<feature type="transmembrane region" description="Helical" evidence="7">
    <location>
        <begin position="359"/>
        <end position="376"/>
    </location>
</feature>
<dbReference type="GeneID" id="43601788"/>
<feature type="region of interest" description="Disordered" evidence="6">
    <location>
        <begin position="1"/>
        <end position="25"/>
    </location>
</feature>
<feature type="domain" description="Major facilitator superfamily (MFS) profile" evidence="8">
    <location>
        <begin position="67"/>
        <end position="478"/>
    </location>
</feature>
<dbReference type="Gene3D" id="1.20.1250.20">
    <property type="entry name" value="MFS general substrate transporter like domains"/>
    <property type="match status" value="1"/>
</dbReference>
<dbReference type="Proteomes" id="UP000254866">
    <property type="component" value="Unassembled WGS sequence"/>
</dbReference>